<accession>A0AAV9R9L8</accession>
<reference evidence="2 3" key="1">
    <citation type="submission" date="2021-06" db="EMBL/GenBank/DDBJ databases">
        <authorList>
            <person name="Palmer J.M."/>
        </authorList>
    </citation>
    <scope>NUCLEOTIDE SEQUENCE [LARGE SCALE GENOMIC DNA]</scope>
    <source>
        <strain evidence="2 3">MEX-2019</strain>
        <tissue evidence="2">Muscle</tissue>
    </source>
</reference>
<organism evidence="2 3">
    <name type="scientific">Crenichthys baileyi</name>
    <name type="common">White River springfish</name>
    <dbReference type="NCBI Taxonomy" id="28760"/>
    <lineage>
        <taxon>Eukaryota</taxon>
        <taxon>Metazoa</taxon>
        <taxon>Chordata</taxon>
        <taxon>Craniata</taxon>
        <taxon>Vertebrata</taxon>
        <taxon>Euteleostomi</taxon>
        <taxon>Actinopterygii</taxon>
        <taxon>Neopterygii</taxon>
        <taxon>Teleostei</taxon>
        <taxon>Neoteleostei</taxon>
        <taxon>Acanthomorphata</taxon>
        <taxon>Ovalentaria</taxon>
        <taxon>Atherinomorphae</taxon>
        <taxon>Cyprinodontiformes</taxon>
        <taxon>Goodeidae</taxon>
        <taxon>Crenichthys</taxon>
    </lineage>
</organism>
<feature type="region of interest" description="Disordered" evidence="1">
    <location>
        <begin position="1"/>
        <end position="71"/>
    </location>
</feature>
<protein>
    <submittedName>
        <fullName evidence="2">Uncharacterized protein</fullName>
    </submittedName>
</protein>
<dbReference type="EMBL" id="JAHHUM010002239">
    <property type="protein sequence ID" value="KAK5605494.1"/>
    <property type="molecule type" value="Genomic_DNA"/>
</dbReference>
<comment type="caution">
    <text evidence="2">The sequence shown here is derived from an EMBL/GenBank/DDBJ whole genome shotgun (WGS) entry which is preliminary data.</text>
</comment>
<name>A0AAV9R9L8_9TELE</name>
<keyword evidence="3" id="KW-1185">Reference proteome</keyword>
<dbReference type="AlphaFoldDB" id="A0AAV9R9L8"/>
<evidence type="ECO:0000313" key="2">
    <source>
        <dbReference type="EMBL" id="KAK5605494.1"/>
    </source>
</evidence>
<evidence type="ECO:0000313" key="3">
    <source>
        <dbReference type="Proteomes" id="UP001311232"/>
    </source>
</evidence>
<evidence type="ECO:0000256" key="1">
    <source>
        <dbReference type="SAM" id="MobiDB-lite"/>
    </source>
</evidence>
<sequence>MPSPPSPSHHSFRPTHWARDAPPSAEAATPPGPRTGPKPPWDPALNLPHQPGMAVGPTRRHTGPSSILPQPSDIIGHFVSSIVCHYKSQWALRLVGRGRPKSDVTRGLTSHEVIWEGGCFKPCLQLETSTRLPRN</sequence>
<feature type="compositionally biased region" description="Pro residues" evidence="1">
    <location>
        <begin position="30"/>
        <end position="42"/>
    </location>
</feature>
<proteinExistence type="predicted"/>
<gene>
    <name evidence="2" type="ORF">CRENBAI_011640</name>
</gene>
<dbReference type="Proteomes" id="UP001311232">
    <property type="component" value="Unassembled WGS sequence"/>
</dbReference>